<dbReference type="PROSITE" id="PS51847">
    <property type="entry name" value="SMP"/>
    <property type="match status" value="1"/>
</dbReference>
<dbReference type="PANTHER" id="PTHR10774:SF149">
    <property type="entry name" value="SYNAPTOTAGMIN-5"/>
    <property type="match status" value="1"/>
</dbReference>
<dbReference type="GO" id="GO:0005783">
    <property type="term" value="C:endoplasmic reticulum"/>
    <property type="evidence" value="ECO:0007669"/>
    <property type="project" value="TreeGrafter"/>
</dbReference>
<evidence type="ECO:0000256" key="2">
    <source>
        <dbReference type="ARBA" id="ARBA00006996"/>
    </source>
</evidence>
<keyword evidence="9" id="KW-0445">Lipid transport</keyword>
<comment type="subcellular location">
    <subcellularLocation>
        <location evidence="1">Membrane</location>
        <topology evidence="1">Single-pass membrane protein</topology>
    </subcellularLocation>
</comment>
<evidence type="ECO:0000259" key="15">
    <source>
        <dbReference type="PROSITE" id="PS51847"/>
    </source>
</evidence>
<comment type="similarity">
    <text evidence="2">Belongs to the synaptotagmin family.</text>
</comment>
<evidence type="ECO:0000256" key="5">
    <source>
        <dbReference type="ARBA" id="ARBA00022723"/>
    </source>
</evidence>
<accession>A0A835J1I4</accession>
<dbReference type="GO" id="GO:0008289">
    <property type="term" value="F:lipid binding"/>
    <property type="evidence" value="ECO:0007669"/>
    <property type="project" value="UniProtKB-KW"/>
</dbReference>
<evidence type="ECO:0000256" key="10">
    <source>
        <dbReference type="ARBA" id="ARBA00023121"/>
    </source>
</evidence>
<keyword evidence="17" id="KW-1185">Reference proteome</keyword>
<dbReference type="CDD" id="cd00030">
    <property type="entry name" value="C2"/>
    <property type="match status" value="2"/>
</dbReference>
<evidence type="ECO:0000256" key="13">
    <source>
        <dbReference type="SAM" id="Phobius"/>
    </source>
</evidence>
<evidence type="ECO:0000259" key="14">
    <source>
        <dbReference type="PROSITE" id="PS50004"/>
    </source>
</evidence>
<evidence type="ECO:0000256" key="1">
    <source>
        <dbReference type="ARBA" id="ARBA00004167"/>
    </source>
</evidence>
<evidence type="ECO:0000256" key="4">
    <source>
        <dbReference type="ARBA" id="ARBA00022692"/>
    </source>
</evidence>
<dbReference type="InterPro" id="IPR045050">
    <property type="entry name" value="Synaptotagmin_plant"/>
</dbReference>
<feature type="domain" description="C2" evidence="14">
    <location>
        <begin position="288"/>
        <end position="404"/>
    </location>
</feature>
<keyword evidence="5" id="KW-0479">Metal-binding</keyword>
<keyword evidence="6" id="KW-0677">Repeat</keyword>
<evidence type="ECO:0000256" key="12">
    <source>
        <dbReference type="ARBA" id="ARBA00058920"/>
    </source>
</evidence>
<name>A0A835J1I4_9ROSI</name>
<reference evidence="16 17" key="1">
    <citation type="submission" date="2020-10" db="EMBL/GenBank/DDBJ databases">
        <title>Plant Genome Project.</title>
        <authorList>
            <person name="Zhang R.-G."/>
        </authorList>
    </citation>
    <scope>NUCLEOTIDE SEQUENCE [LARGE SCALE GENOMIC DNA]</scope>
    <source>
        <strain evidence="16">FAFU-HL-1</strain>
        <tissue evidence="16">Leaf</tissue>
    </source>
</reference>
<dbReference type="Gene3D" id="2.60.40.150">
    <property type="entry name" value="C2 domain"/>
    <property type="match status" value="2"/>
</dbReference>
<dbReference type="PROSITE" id="PS50004">
    <property type="entry name" value="C2"/>
    <property type="match status" value="2"/>
</dbReference>
<feature type="transmembrane region" description="Helical" evidence="13">
    <location>
        <begin position="240"/>
        <end position="262"/>
    </location>
</feature>
<dbReference type="FunFam" id="2.60.40.150:FF:000135">
    <property type="entry name" value="Plant synaptotagmin"/>
    <property type="match status" value="1"/>
</dbReference>
<evidence type="ECO:0000313" key="16">
    <source>
        <dbReference type="EMBL" id="KAF9662852.1"/>
    </source>
</evidence>
<feature type="domain" description="C2" evidence="14">
    <location>
        <begin position="464"/>
        <end position="581"/>
    </location>
</feature>
<evidence type="ECO:0000256" key="9">
    <source>
        <dbReference type="ARBA" id="ARBA00023055"/>
    </source>
</evidence>
<dbReference type="PRINTS" id="PR00360">
    <property type="entry name" value="C2DOMAIN"/>
</dbReference>
<evidence type="ECO:0000256" key="7">
    <source>
        <dbReference type="ARBA" id="ARBA00022837"/>
    </source>
</evidence>
<keyword evidence="11 13" id="KW-0472">Membrane</keyword>
<dbReference type="Proteomes" id="UP000657918">
    <property type="component" value="Unassembled WGS sequence"/>
</dbReference>
<dbReference type="PANTHER" id="PTHR10774">
    <property type="entry name" value="EXTENDED SYNAPTOTAGMIN-RELATED"/>
    <property type="match status" value="1"/>
</dbReference>
<dbReference type="InterPro" id="IPR000008">
    <property type="entry name" value="C2_dom"/>
</dbReference>
<dbReference type="FunFam" id="2.60.40.150:FF:000100">
    <property type="entry name" value="Extended synaptotagmin-2"/>
    <property type="match status" value="1"/>
</dbReference>
<protein>
    <submittedName>
        <fullName evidence="16">Uncharacterized protein</fullName>
    </submittedName>
</protein>
<evidence type="ECO:0000256" key="3">
    <source>
        <dbReference type="ARBA" id="ARBA00022448"/>
    </source>
</evidence>
<evidence type="ECO:0000256" key="6">
    <source>
        <dbReference type="ARBA" id="ARBA00022737"/>
    </source>
</evidence>
<comment type="caution">
    <text evidence="16">The sequence shown here is derived from an EMBL/GenBank/DDBJ whole genome shotgun (WGS) entry which is preliminary data.</text>
</comment>
<feature type="domain" description="SMP-LTD" evidence="15">
    <location>
        <begin position="1"/>
        <end position="222"/>
    </location>
</feature>
<dbReference type="InterPro" id="IPR031468">
    <property type="entry name" value="SMP_LBD"/>
</dbReference>
<dbReference type="GO" id="GO:0046872">
    <property type="term" value="F:metal ion binding"/>
    <property type="evidence" value="ECO:0007669"/>
    <property type="project" value="UniProtKB-KW"/>
</dbReference>
<dbReference type="SMART" id="SM00239">
    <property type="entry name" value="C2"/>
    <property type="match status" value="2"/>
</dbReference>
<comment type="function">
    <text evidence="12">May be involved in membrane trafficking.</text>
</comment>
<gene>
    <name evidence="16" type="ORF">SADUNF_Sadunf18G0097400</name>
</gene>
<evidence type="ECO:0000313" key="17">
    <source>
        <dbReference type="Proteomes" id="UP000657918"/>
    </source>
</evidence>
<dbReference type="GO" id="GO:0016020">
    <property type="term" value="C:membrane"/>
    <property type="evidence" value="ECO:0007669"/>
    <property type="project" value="UniProtKB-SubCell"/>
</dbReference>
<proteinExistence type="inferred from homology"/>
<dbReference type="GO" id="GO:0006869">
    <property type="term" value="P:lipid transport"/>
    <property type="evidence" value="ECO:0007669"/>
    <property type="project" value="UniProtKB-KW"/>
</dbReference>
<keyword evidence="7" id="KW-0106">Calcium</keyword>
<keyword evidence="10" id="KW-0446">Lipid-binding</keyword>
<dbReference type="SUPFAM" id="SSF49562">
    <property type="entry name" value="C2 domain (Calcium/lipid-binding domain, CaLB)"/>
    <property type="match status" value="2"/>
</dbReference>
<evidence type="ECO:0000256" key="11">
    <source>
        <dbReference type="ARBA" id="ARBA00023136"/>
    </source>
</evidence>
<dbReference type="Pfam" id="PF00168">
    <property type="entry name" value="C2"/>
    <property type="match status" value="2"/>
</dbReference>
<dbReference type="OrthoDB" id="67700at2759"/>
<dbReference type="AlphaFoldDB" id="A0A835J1I4"/>
<keyword evidence="3" id="KW-0813">Transport</keyword>
<organism evidence="16 17">
    <name type="scientific">Salix dunnii</name>
    <dbReference type="NCBI Taxonomy" id="1413687"/>
    <lineage>
        <taxon>Eukaryota</taxon>
        <taxon>Viridiplantae</taxon>
        <taxon>Streptophyta</taxon>
        <taxon>Embryophyta</taxon>
        <taxon>Tracheophyta</taxon>
        <taxon>Spermatophyta</taxon>
        <taxon>Magnoliopsida</taxon>
        <taxon>eudicotyledons</taxon>
        <taxon>Gunneridae</taxon>
        <taxon>Pentapetalae</taxon>
        <taxon>rosids</taxon>
        <taxon>fabids</taxon>
        <taxon>Malpighiales</taxon>
        <taxon>Salicaceae</taxon>
        <taxon>Saliceae</taxon>
        <taxon>Salix</taxon>
    </lineage>
</organism>
<keyword evidence="4 13" id="KW-0812">Transmembrane</keyword>
<sequence>MSFFVGLIVGLAVGLALIVGFVKSENARSKLRSELAASGLIKASVEPVLEQYRPFILSSLKFSKFTLGTVAPQFTDDLIGVSIIEDGGSGITMELEMNWDGNPSIILGIKTRLGVSLPVQLRNHNFAECCNQDGTCPLNATVKDIGFTGVFRLIFKPLVPEFPCFGAICYSLRQKKKMDFTLKVIGGDISAIPGLDDAIQETIRNAVEDSITWPVRKVVPILPGDYRYISMQKEIEIRTLVSIFIFLSFFHAQMSVDSLFLLKYMVQLPRSGDGIVSGTDGTVGDGVGSGGGYWDLELKPVGILEVKLVQAKALTNKDFVGKSDPFAKLYIRPLPDKTKTSKIINNDLNPIWNEHFEFVVEDASTQHLVVKVYDDEGLQASELLGCAHVKLSELEPGKVKDVWLKLVKDLEVQRDNKNRGQVHLELLYCPFGVENDLVNPFSSDFSMTSLEKVLKSGANGTEINGNGNEVTQKRREVIVRGVLSVTVISAEDLPMVDLMGKADPFVTVTMKKSEMKNKTRVVNNCLNPVWNQTFDFVVEDGLHDMLIIEVWDHDTFGKDYMGRCILTLTRVILEGEYKDCFQLDEAKSGKLNLQLKWTAQHVYRDS</sequence>
<keyword evidence="8 13" id="KW-1133">Transmembrane helix</keyword>
<dbReference type="CDD" id="cd21677">
    <property type="entry name" value="SMP_SYT"/>
    <property type="match status" value="1"/>
</dbReference>
<evidence type="ECO:0000256" key="8">
    <source>
        <dbReference type="ARBA" id="ARBA00022989"/>
    </source>
</evidence>
<dbReference type="EMBL" id="JADGMS010000018">
    <property type="protein sequence ID" value="KAF9662852.1"/>
    <property type="molecule type" value="Genomic_DNA"/>
</dbReference>
<dbReference type="InterPro" id="IPR035892">
    <property type="entry name" value="C2_domain_sf"/>
</dbReference>